<protein>
    <submittedName>
        <fullName evidence="3">Uncharacterized protein</fullName>
    </submittedName>
</protein>
<feature type="signal peptide" evidence="2">
    <location>
        <begin position="1"/>
        <end position="29"/>
    </location>
</feature>
<evidence type="ECO:0000313" key="3">
    <source>
        <dbReference type="EMBL" id="WQF81570.1"/>
    </source>
</evidence>
<evidence type="ECO:0000256" key="1">
    <source>
        <dbReference type="SAM" id="MobiDB-lite"/>
    </source>
</evidence>
<organism evidence="3 4">
    <name type="scientific">Colletotrichum destructivum</name>
    <dbReference type="NCBI Taxonomy" id="34406"/>
    <lineage>
        <taxon>Eukaryota</taxon>
        <taxon>Fungi</taxon>
        <taxon>Dikarya</taxon>
        <taxon>Ascomycota</taxon>
        <taxon>Pezizomycotina</taxon>
        <taxon>Sordariomycetes</taxon>
        <taxon>Hypocreomycetidae</taxon>
        <taxon>Glomerellales</taxon>
        <taxon>Glomerellaceae</taxon>
        <taxon>Colletotrichum</taxon>
        <taxon>Colletotrichum destructivum species complex</taxon>
    </lineage>
</organism>
<sequence length="208" mass="22262">MPELTWGIKTALSDVGLLLIFLHTPSPVAQPESSPSPPNEYLRQEGVEFFKAAGPVSSASKKGTYLPLPHLGPFCSSTRASGLGSSDIGGRRHRPPRTAQQTLRHKGSQPISLICNNIGRPVVCIPETYSTTPPPKAVAFLFSRPGFPFLHLLQSVSSFLLLLPAPPCAYFSDAISSYLPPTPFWMQDTRSLLGFSLFVTAAAAAAAS</sequence>
<dbReference type="AlphaFoldDB" id="A0AAX4IER6"/>
<name>A0AAX4IER6_9PEZI</name>
<dbReference type="Proteomes" id="UP001322277">
    <property type="component" value="Chromosome 4"/>
</dbReference>
<dbReference type="KEGG" id="cdet:87943087"/>
<feature type="region of interest" description="Disordered" evidence="1">
    <location>
        <begin position="77"/>
        <end position="103"/>
    </location>
</feature>
<accession>A0AAX4IER6</accession>
<evidence type="ECO:0000256" key="2">
    <source>
        <dbReference type="SAM" id="SignalP"/>
    </source>
</evidence>
<feature type="chain" id="PRO_5043601356" evidence="2">
    <location>
        <begin position="30"/>
        <end position="208"/>
    </location>
</feature>
<dbReference type="EMBL" id="CP137308">
    <property type="protein sequence ID" value="WQF81570.1"/>
    <property type="molecule type" value="Genomic_DNA"/>
</dbReference>
<dbReference type="RefSeq" id="XP_062778794.1">
    <property type="nucleotide sequence ID" value="XM_062922743.1"/>
</dbReference>
<gene>
    <name evidence="3" type="ORF">CDEST_06584</name>
</gene>
<reference evidence="4" key="1">
    <citation type="journal article" date="2023" name="bioRxiv">
        <title>Complete genome of the Medicago anthracnose fungus, Colletotrichum destructivum, reveals a mini-chromosome-like region within a core chromosome.</title>
        <authorList>
            <person name="Lapalu N."/>
            <person name="Simon A."/>
            <person name="Lu A."/>
            <person name="Plaumann P.-L."/>
            <person name="Amselem J."/>
            <person name="Pigne S."/>
            <person name="Auger A."/>
            <person name="Koch C."/>
            <person name="Dallery J.-F."/>
            <person name="O'Connell R.J."/>
        </authorList>
    </citation>
    <scope>NUCLEOTIDE SEQUENCE [LARGE SCALE GENOMIC DNA]</scope>
    <source>
        <strain evidence="4">CBS 520.97</strain>
    </source>
</reference>
<dbReference type="GeneID" id="87943087"/>
<evidence type="ECO:0000313" key="4">
    <source>
        <dbReference type="Proteomes" id="UP001322277"/>
    </source>
</evidence>
<keyword evidence="2" id="KW-0732">Signal</keyword>
<keyword evidence="4" id="KW-1185">Reference proteome</keyword>
<proteinExistence type="predicted"/>